<evidence type="ECO:0000313" key="2">
    <source>
        <dbReference type="EMBL" id="EQB62171.1"/>
    </source>
</evidence>
<dbReference type="AlphaFoldDB" id="T0MGC4"/>
<evidence type="ECO:0000259" key="1">
    <source>
        <dbReference type="PROSITE" id="PS50235"/>
    </source>
</evidence>
<dbReference type="GO" id="GO:0016579">
    <property type="term" value="P:protein deubiquitination"/>
    <property type="evidence" value="ECO:0007669"/>
    <property type="project" value="InterPro"/>
</dbReference>
<dbReference type="PROSITE" id="PS00973">
    <property type="entry name" value="USP_2"/>
    <property type="match status" value="1"/>
</dbReference>
<dbReference type="EMBL" id="KE646965">
    <property type="protein sequence ID" value="EQB62171.1"/>
    <property type="molecule type" value="Genomic_DNA"/>
</dbReference>
<sequence>MVVRTNRFYLEPKGMKNLGNTCFFNSSMQCLLSINEFVSFYKSTSFSSAMPVSLAFSEFIKNYESSSNVYPDKLISILRKKINIFNGEQQDAHEFVLRFLEILHNELPTIKNINCKEIFLEHCDQNIISNLFYSLNKQIVSCMKCGSSSESFVLLNMMQVDVCETTQKSLDKVFKDEEIDGSGVWKCERCGYTKSAIKKLEVIIYPKVLILYIKRFTTLLGKNTKHIIVDDKIKLENSLFYLMGVCCHNGSINSGHYISDCKRAGKWMNYNDTNVSSNVGNYNGSNPYMIFYTKTI</sequence>
<dbReference type="OrthoDB" id="420187at2759"/>
<dbReference type="Pfam" id="PF00443">
    <property type="entry name" value="UCH"/>
    <property type="match status" value="1"/>
</dbReference>
<protein>
    <submittedName>
        <fullName evidence="2">Ubiquitin carboxyl terminal hydrolase</fullName>
    </submittedName>
</protein>
<dbReference type="PROSITE" id="PS50235">
    <property type="entry name" value="USP_3"/>
    <property type="match status" value="1"/>
</dbReference>
<dbReference type="VEuPathDB" id="MicrosporidiaDB:NAPIS_ORF00251"/>
<dbReference type="Proteomes" id="UP000053780">
    <property type="component" value="Unassembled WGS sequence"/>
</dbReference>
<dbReference type="Gene3D" id="3.90.70.10">
    <property type="entry name" value="Cysteine proteinases"/>
    <property type="match status" value="1"/>
</dbReference>
<dbReference type="InterPro" id="IPR001394">
    <property type="entry name" value="Peptidase_C19_UCH"/>
</dbReference>
<evidence type="ECO:0000313" key="3">
    <source>
        <dbReference type="Proteomes" id="UP000053780"/>
    </source>
</evidence>
<keyword evidence="2" id="KW-0378">Hydrolase</keyword>
<reference evidence="2 3" key="1">
    <citation type="journal article" date="2013" name="BMC Genomics">
        <title>Genome sequencing and comparative genomics of honey bee microsporidia, Nosema apis reveal novel insights into host-parasite interactions.</title>
        <authorList>
            <person name="Chen Yp."/>
            <person name="Pettis J.S."/>
            <person name="Zhao Y."/>
            <person name="Liu X."/>
            <person name="Tallon L.J."/>
            <person name="Sadzewicz L.D."/>
            <person name="Li R."/>
            <person name="Zheng H."/>
            <person name="Huang S."/>
            <person name="Zhang X."/>
            <person name="Hamilton M.C."/>
            <person name="Pernal S.F."/>
            <person name="Melathopoulos A.P."/>
            <person name="Yan X."/>
            <person name="Evans J.D."/>
        </authorList>
    </citation>
    <scope>NUCLEOTIDE SEQUENCE [LARGE SCALE GENOMIC DNA]</scope>
    <source>
        <strain evidence="2 3">BRL 01</strain>
    </source>
</reference>
<gene>
    <name evidence="2" type="ORF">NAPIS_ORF00251</name>
</gene>
<organism evidence="2 3">
    <name type="scientific">Vairimorpha apis BRL 01</name>
    <dbReference type="NCBI Taxonomy" id="1037528"/>
    <lineage>
        <taxon>Eukaryota</taxon>
        <taxon>Fungi</taxon>
        <taxon>Fungi incertae sedis</taxon>
        <taxon>Microsporidia</taxon>
        <taxon>Nosematidae</taxon>
        <taxon>Vairimorpha</taxon>
    </lineage>
</organism>
<name>T0MGC4_9MICR</name>
<keyword evidence="3" id="KW-1185">Reference proteome</keyword>
<dbReference type="InterPro" id="IPR018200">
    <property type="entry name" value="USP_CS"/>
</dbReference>
<dbReference type="SUPFAM" id="SSF54001">
    <property type="entry name" value="Cysteine proteinases"/>
    <property type="match status" value="1"/>
</dbReference>
<proteinExistence type="predicted"/>
<feature type="domain" description="USP" evidence="1">
    <location>
        <begin position="13"/>
        <end position="295"/>
    </location>
</feature>
<dbReference type="GO" id="GO:0005829">
    <property type="term" value="C:cytosol"/>
    <property type="evidence" value="ECO:0007669"/>
    <property type="project" value="TreeGrafter"/>
</dbReference>
<dbReference type="InterPro" id="IPR038765">
    <property type="entry name" value="Papain-like_cys_pep_sf"/>
</dbReference>
<accession>T0MGC4</accession>
<dbReference type="PROSITE" id="PS00972">
    <property type="entry name" value="USP_1"/>
    <property type="match status" value="1"/>
</dbReference>
<dbReference type="GO" id="GO:0004843">
    <property type="term" value="F:cysteine-type deubiquitinase activity"/>
    <property type="evidence" value="ECO:0007669"/>
    <property type="project" value="InterPro"/>
</dbReference>
<dbReference type="InterPro" id="IPR050164">
    <property type="entry name" value="Peptidase_C19"/>
</dbReference>
<dbReference type="HOGENOM" id="CLU_008279_1_0_1"/>
<dbReference type="PANTHER" id="PTHR24006">
    <property type="entry name" value="UBIQUITIN CARBOXYL-TERMINAL HYDROLASE"/>
    <property type="match status" value="1"/>
</dbReference>
<dbReference type="InterPro" id="IPR028889">
    <property type="entry name" value="USP"/>
</dbReference>
<dbReference type="GO" id="GO:0005634">
    <property type="term" value="C:nucleus"/>
    <property type="evidence" value="ECO:0007669"/>
    <property type="project" value="TreeGrafter"/>
</dbReference>